<evidence type="ECO:0000313" key="2">
    <source>
        <dbReference type="EMBL" id="GFS30323.1"/>
    </source>
</evidence>
<protein>
    <submittedName>
        <fullName evidence="2">Uncharacterized protein</fullName>
    </submittedName>
</protein>
<feature type="compositionally biased region" description="Polar residues" evidence="1">
    <location>
        <begin position="91"/>
        <end position="109"/>
    </location>
</feature>
<gene>
    <name evidence="2" type="ORF">Acr_00g0011340</name>
</gene>
<dbReference type="EMBL" id="BJWL01000116">
    <property type="protein sequence ID" value="GFS30323.1"/>
    <property type="molecule type" value="Genomic_DNA"/>
</dbReference>
<feature type="region of interest" description="Disordered" evidence="1">
    <location>
        <begin position="1"/>
        <end position="24"/>
    </location>
</feature>
<proteinExistence type="predicted"/>
<feature type="compositionally biased region" description="Polar residues" evidence="1">
    <location>
        <begin position="13"/>
        <end position="23"/>
    </location>
</feature>
<name>A0A7J0D9E2_9ERIC</name>
<organism evidence="2 3">
    <name type="scientific">Actinidia rufa</name>
    <dbReference type="NCBI Taxonomy" id="165716"/>
    <lineage>
        <taxon>Eukaryota</taxon>
        <taxon>Viridiplantae</taxon>
        <taxon>Streptophyta</taxon>
        <taxon>Embryophyta</taxon>
        <taxon>Tracheophyta</taxon>
        <taxon>Spermatophyta</taxon>
        <taxon>Magnoliopsida</taxon>
        <taxon>eudicotyledons</taxon>
        <taxon>Gunneridae</taxon>
        <taxon>Pentapetalae</taxon>
        <taxon>asterids</taxon>
        <taxon>Ericales</taxon>
        <taxon>Actinidiaceae</taxon>
        <taxon>Actinidia</taxon>
    </lineage>
</organism>
<evidence type="ECO:0000313" key="3">
    <source>
        <dbReference type="Proteomes" id="UP000585474"/>
    </source>
</evidence>
<keyword evidence="3" id="KW-1185">Reference proteome</keyword>
<evidence type="ECO:0000256" key="1">
    <source>
        <dbReference type="SAM" id="MobiDB-lite"/>
    </source>
</evidence>
<accession>A0A7J0D9E2</accession>
<reference evidence="3" key="1">
    <citation type="submission" date="2019-07" db="EMBL/GenBank/DDBJ databases">
        <title>De Novo Assembly of kiwifruit Actinidia rufa.</title>
        <authorList>
            <person name="Sugita-Konishi S."/>
            <person name="Sato K."/>
            <person name="Mori E."/>
            <person name="Abe Y."/>
            <person name="Kisaki G."/>
            <person name="Hamano K."/>
            <person name="Suezawa K."/>
            <person name="Otani M."/>
            <person name="Fukuda T."/>
            <person name="Manabe T."/>
            <person name="Gomi K."/>
            <person name="Tabuchi M."/>
            <person name="Akimitsu K."/>
            <person name="Kataoka I."/>
        </authorList>
    </citation>
    <scope>NUCLEOTIDE SEQUENCE [LARGE SCALE GENOMIC DNA]</scope>
    <source>
        <strain evidence="3">cv. Fuchu</strain>
    </source>
</reference>
<sequence length="125" mass="13552">MAVTDESKIRAGSRSTKTCSGKDTMQRMNHDLDFSATNHNSVVKASRSHGLLIDVNGARGSLELASAAMNNEQNRSWPNLANGDFLRWNKSGSSQIGNEDTSASSSCNGNDRDSWQRSGTTLLLF</sequence>
<dbReference type="Proteomes" id="UP000585474">
    <property type="component" value="Unassembled WGS sequence"/>
</dbReference>
<dbReference type="AlphaFoldDB" id="A0A7J0D9E2"/>
<feature type="region of interest" description="Disordered" evidence="1">
    <location>
        <begin position="91"/>
        <end position="114"/>
    </location>
</feature>
<comment type="caution">
    <text evidence="2">The sequence shown here is derived from an EMBL/GenBank/DDBJ whole genome shotgun (WGS) entry which is preliminary data.</text>
</comment>